<dbReference type="AlphaFoldDB" id="A0A0U2VQX8"/>
<dbReference type="SUPFAM" id="SSF53756">
    <property type="entry name" value="UDP-Glycosyltransferase/glycogen phosphorylase"/>
    <property type="match status" value="1"/>
</dbReference>
<dbReference type="InterPro" id="IPR050194">
    <property type="entry name" value="Glycosyltransferase_grp1"/>
</dbReference>
<dbReference type="SUPFAM" id="SSF49478">
    <property type="entry name" value="Cna protein B-type domain"/>
    <property type="match status" value="1"/>
</dbReference>
<dbReference type="InterPro" id="IPR028098">
    <property type="entry name" value="Glyco_trans_4-like_N"/>
</dbReference>
<dbReference type="PATRIC" id="fig|162209.4.peg.1610"/>
<evidence type="ECO:0000313" key="4">
    <source>
        <dbReference type="Proteomes" id="UP000061660"/>
    </source>
</evidence>
<dbReference type="CDD" id="cd03801">
    <property type="entry name" value="GT4_PimA-like"/>
    <property type="match status" value="1"/>
</dbReference>
<dbReference type="Proteomes" id="UP000061660">
    <property type="component" value="Chromosome"/>
</dbReference>
<feature type="domain" description="Glycosyl transferase family 1" evidence="1">
    <location>
        <begin position="221"/>
        <end position="378"/>
    </location>
</feature>
<dbReference type="RefSeq" id="WP_062408269.1">
    <property type="nucleotide sequence ID" value="NZ_CP013652.1"/>
</dbReference>
<proteinExistence type="predicted"/>
<dbReference type="Pfam" id="PF00534">
    <property type="entry name" value="Glycos_transf_1"/>
    <property type="match status" value="1"/>
</dbReference>
<keyword evidence="3" id="KW-0808">Transferase</keyword>
<reference evidence="4" key="1">
    <citation type="submission" date="2015-12" db="EMBL/GenBank/DDBJ databases">
        <title>Complete genome sequences of two moderately thermophilic Paenibacillus species.</title>
        <authorList>
            <person name="Butler R.III."/>
            <person name="Wang J."/>
            <person name="Stark B.C."/>
            <person name="Pombert J.-F."/>
        </authorList>
    </citation>
    <scope>NUCLEOTIDE SEQUENCE [LARGE SCALE GENOMIC DNA]</scope>
    <source>
        <strain evidence="4">32O-Y</strain>
    </source>
</reference>
<dbReference type="OrthoDB" id="9815550at2"/>
<feature type="domain" description="Glycosyltransferase subfamily 4-like N-terminal" evidence="2">
    <location>
        <begin position="14"/>
        <end position="202"/>
    </location>
</feature>
<dbReference type="STRING" id="162209.IJ22_15190"/>
<organism evidence="3 4">
    <name type="scientific">Paenibacillus naphthalenovorans</name>
    <dbReference type="NCBI Taxonomy" id="162209"/>
    <lineage>
        <taxon>Bacteria</taxon>
        <taxon>Bacillati</taxon>
        <taxon>Bacillota</taxon>
        <taxon>Bacilli</taxon>
        <taxon>Bacillales</taxon>
        <taxon>Paenibacillaceae</taxon>
        <taxon>Paenibacillus</taxon>
    </lineage>
</organism>
<dbReference type="KEGG" id="pnp:IJ22_15190"/>
<dbReference type="Gene3D" id="3.40.50.2000">
    <property type="entry name" value="Glycogen Phosphorylase B"/>
    <property type="match status" value="2"/>
</dbReference>
<gene>
    <name evidence="3" type="ORF">IJ22_15190</name>
</gene>
<name>A0A0U2VQX8_9BACL</name>
<dbReference type="InterPro" id="IPR001296">
    <property type="entry name" value="Glyco_trans_1"/>
</dbReference>
<sequence length="523" mass="58810">MKILIATYWHLPHVGGVSTYVTILAKCLEQSGHEVDILAQHPDMTHYYFLNNSLTFKKSSLIRQAEPIVLSHYEESPAMLTPWMFRRECEKYAFQLACLQTRLDHYDVIHTQDIYSTLVLSRVKPANIPLVATIHGCLATEWVENNEARYLSMIEREYLALEEYFGCMSPDSLILPSRWLVDRLSSFHISHANTHIIPYGIDQHAFQRSQPARLKINVTSREPQPIIIACPARLVAIKGQTYLLEAMALLVRKRKGVVCWLIGDGLMKEDLEKQIHQLGIHEHVKLLGKRSDVPELLASADIVVLPSLQDNLPFSIIEAQSAGKPVVASRVGGIAEMIEDGNNGFFVSPRNAQELYEKLLLLVEDGALRERLSNAAKAFAHKVWNDQVMTERTFQVYQEAIGNQKAMEWKEDFVNRLTVRFWELFDTERELPVPSVTAVKGNVVVQTDPLRGVPGAHVHLIDMSGVVLCSAQTNHNGHFWFPDVQPGNYALVCSAANLGSRTVKTAVSAEEPISVEIVLPGKP</sequence>
<keyword evidence="4" id="KW-1185">Reference proteome</keyword>
<dbReference type="Gene3D" id="2.60.40.1120">
    <property type="entry name" value="Carboxypeptidase-like, regulatory domain"/>
    <property type="match status" value="1"/>
</dbReference>
<reference evidence="3 4" key="2">
    <citation type="journal article" date="2016" name="Genome Announc.">
        <title>Complete Genome Sequences of Two Interactive Moderate Thermophiles, Paenibacillus napthalenovorans 32O-Y and Paenibacillus sp. 32O-W.</title>
        <authorList>
            <person name="Butler R.R.III."/>
            <person name="Wang J."/>
            <person name="Stark B.C."/>
            <person name="Pombert J.F."/>
        </authorList>
    </citation>
    <scope>NUCLEOTIDE SEQUENCE [LARGE SCALE GENOMIC DNA]</scope>
    <source>
        <strain evidence="3 4">32O-Y</strain>
    </source>
</reference>
<dbReference type="PANTHER" id="PTHR45947:SF3">
    <property type="entry name" value="SULFOQUINOVOSYL TRANSFERASE SQD2"/>
    <property type="match status" value="1"/>
</dbReference>
<dbReference type="Pfam" id="PF13620">
    <property type="entry name" value="CarboxypepD_reg"/>
    <property type="match status" value="1"/>
</dbReference>
<accession>A0A0U2VQX8</accession>
<evidence type="ECO:0000259" key="2">
    <source>
        <dbReference type="Pfam" id="PF13439"/>
    </source>
</evidence>
<evidence type="ECO:0000259" key="1">
    <source>
        <dbReference type="Pfam" id="PF00534"/>
    </source>
</evidence>
<evidence type="ECO:0000313" key="3">
    <source>
        <dbReference type="EMBL" id="ALS21895.1"/>
    </source>
</evidence>
<protein>
    <submittedName>
        <fullName evidence="3">Group 1 glycosyl transferase</fullName>
    </submittedName>
</protein>
<dbReference type="Pfam" id="PF13439">
    <property type="entry name" value="Glyco_transf_4"/>
    <property type="match status" value="1"/>
</dbReference>
<dbReference type="GO" id="GO:0016757">
    <property type="term" value="F:glycosyltransferase activity"/>
    <property type="evidence" value="ECO:0007669"/>
    <property type="project" value="InterPro"/>
</dbReference>
<dbReference type="EMBL" id="CP013652">
    <property type="protein sequence ID" value="ALS21895.1"/>
    <property type="molecule type" value="Genomic_DNA"/>
</dbReference>
<dbReference type="PANTHER" id="PTHR45947">
    <property type="entry name" value="SULFOQUINOVOSYL TRANSFERASE SQD2"/>
    <property type="match status" value="1"/>
</dbReference>